<dbReference type="WBParaSite" id="L893_g12776.t1">
    <property type="protein sequence ID" value="L893_g12776.t1"/>
    <property type="gene ID" value="L893_g12776"/>
</dbReference>
<proteinExistence type="predicted"/>
<name>A0A1I7Y5T0_9BILA</name>
<protein>
    <submittedName>
        <fullName evidence="2">Uncharacterized protein</fullName>
    </submittedName>
</protein>
<reference evidence="2" key="1">
    <citation type="submission" date="2016-11" db="UniProtKB">
        <authorList>
            <consortium name="WormBaseParasite"/>
        </authorList>
    </citation>
    <scope>IDENTIFICATION</scope>
</reference>
<evidence type="ECO:0000313" key="1">
    <source>
        <dbReference type="Proteomes" id="UP000095287"/>
    </source>
</evidence>
<dbReference type="AlphaFoldDB" id="A0A1I7Y5T0"/>
<dbReference type="Proteomes" id="UP000095287">
    <property type="component" value="Unplaced"/>
</dbReference>
<sequence length="160" mass="18675">MWNEHKESVRSWPDRCYVDLPSCLLAYANPCFSICQSAYQRKHVLTASHYVARRSTAGHPSSHRPLRESFFLKITPCPRFLLQRRLRGTSYGERSMRVTQFSTQRSRGIRTESVTKKIPLDDNKEIDRLFEVLVTNARTSIKEQKEDLCALLAKTKKEDR</sequence>
<accession>A0A1I7Y5T0</accession>
<keyword evidence="1" id="KW-1185">Reference proteome</keyword>
<evidence type="ECO:0000313" key="2">
    <source>
        <dbReference type="WBParaSite" id="L893_g12776.t1"/>
    </source>
</evidence>
<organism evidence="1 2">
    <name type="scientific">Steinernema glaseri</name>
    <dbReference type="NCBI Taxonomy" id="37863"/>
    <lineage>
        <taxon>Eukaryota</taxon>
        <taxon>Metazoa</taxon>
        <taxon>Ecdysozoa</taxon>
        <taxon>Nematoda</taxon>
        <taxon>Chromadorea</taxon>
        <taxon>Rhabditida</taxon>
        <taxon>Tylenchina</taxon>
        <taxon>Panagrolaimomorpha</taxon>
        <taxon>Strongyloidoidea</taxon>
        <taxon>Steinernematidae</taxon>
        <taxon>Steinernema</taxon>
    </lineage>
</organism>